<keyword evidence="2" id="KW-1185">Reference proteome</keyword>
<name>A0A926VCN6_9CYAN</name>
<keyword evidence="1" id="KW-0489">Methyltransferase</keyword>
<organism evidence="1 2">
    <name type="scientific">Aerosakkonema funiforme FACHB-1375</name>
    <dbReference type="NCBI Taxonomy" id="2949571"/>
    <lineage>
        <taxon>Bacteria</taxon>
        <taxon>Bacillati</taxon>
        <taxon>Cyanobacteriota</taxon>
        <taxon>Cyanophyceae</taxon>
        <taxon>Oscillatoriophycideae</taxon>
        <taxon>Aerosakkonematales</taxon>
        <taxon>Aerosakkonemataceae</taxon>
        <taxon>Aerosakkonema</taxon>
    </lineage>
</organism>
<gene>
    <name evidence="1" type="ORF">H6G03_09465</name>
</gene>
<reference evidence="1" key="2">
    <citation type="submission" date="2020-08" db="EMBL/GenBank/DDBJ databases">
        <authorList>
            <person name="Chen M."/>
            <person name="Teng W."/>
            <person name="Zhao L."/>
            <person name="Hu C."/>
            <person name="Zhou Y."/>
            <person name="Han B."/>
            <person name="Song L."/>
            <person name="Shu W."/>
        </authorList>
    </citation>
    <scope>NUCLEOTIDE SEQUENCE</scope>
    <source>
        <strain evidence="1">FACHB-1375</strain>
    </source>
</reference>
<dbReference type="InterPro" id="IPR024019">
    <property type="entry name" value="CHP04096"/>
</dbReference>
<dbReference type="EMBL" id="JACJPW010000019">
    <property type="protein sequence ID" value="MBD2181331.1"/>
    <property type="molecule type" value="Genomic_DNA"/>
</dbReference>
<keyword evidence="1" id="KW-0808">Transferase</keyword>
<dbReference type="AlphaFoldDB" id="A0A926VCN6"/>
<dbReference type="GO" id="GO:0032259">
    <property type="term" value="P:methylation"/>
    <property type="evidence" value="ECO:0007669"/>
    <property type="project" value="UniProtKB-KW"/>
</dbReference>
<dbReference type="NCBIfam" id="TIGR04096">
    <property type="entry name" value="dnd_rel_methyl"/>
    <property type="match status" value="2"/>
</dbReference>
<protein>
    <submittedName>
        <fullName evidence="1">DNA phosphorothioation-associated putative methyltransferase</fullName>
    </submittedName>
</protein>
<dbReference type="RefSeq" id="WP_190464098.1">
    <property type="nucleotide sequence ID" value="NZ_JACJPW010000019.1"/>
</dbReference>
<evidence type="ECO:0000313" key="1">
    <source>
        <dbReference type="EMBL" id="MBD2181331.1"/>
    </source>
</evidence>
<sequence length="718" mass="83472">MDSLDSPHPDAPEAELQVLSIEYDNKPQLISQLNEPGFLENCCQQSLIGKKLPNALYVHISAIEKLAPPLRLHYERFSQIIATGMDGANIIKFHTDRPKISYLFYPDFDTDPHPALLASVQINLENNEISPMMRYRDYSNSDNPPILHRKETFVTPEYPYYQEFEQLTKAEEKLGLLDKTSSIGTRQGWMQWLQYQGVQIQGHRVVNENGDRSSRIPKIERHRAAIVRTDLSRPVRFALEANLFTENITFFDYGCGHGGDVTRIAERGYTSNGWDPFYFPNEPCIPADIINIGYVINVIEHIEERGEALRKAWELTHQVLLVSAQVLIDDEKHGKIAFGDGVITRHNTFQKYYEQEELKIYIDQVLGVDSIPVALGIYFVFRDENQAQNFRASRCRSRISTPRIRTQVKRFEDYKDLLAPLMAFVTDRGRLPVPGELPQEAEINFEFRKITRAFDVILQATEAGEWDMIKQKRRSDLLLYLALSEFKDYVQFKDIEPVVQKDIKALFGSYKKAREEAEDILFSLGDLSVVAKCCEESAIGHKRPNALFIHVSALSELDYRLRIYEGCASRTIGRMDEVTLIKFHTKQPKISYLFYPDFDTDPHPKLHTSMHIDLRDLHVSYRDYSDLQDPPVWHRKETVLTPNYPGYEKFAKLSEQEENRGLFDDTNAIKTLKGWERCLEEHCAEIRNYRLYWRKDADPYRVKLVRSAIRARKKSHFW</sequence>
<reference evidence="1" key="1">
    <citation type="journal article" date="2015" name="ISME J.">
        <title>Draft Genome Sequence of Streptomyces incarnatus NRRL8089, which Produces the Nucleoside Antibiotic Sinefungin.</title>
        <authorList>
            <person name="Oshima K."/>
            <person name="Hattori M."/>
            <person name="Shimizu H."/>
            <person name="Fukuda K."/>
            <person name="Nemoto M."/>
            <person name="Inagaki K."/>
            <person name="Tamura T."/>
        </authorList>
    </citation>
    <scope>NUCLEOTIDE SEQUENCE</scope>
    <source>
        <strain evidence="1">FACHB-1375</strain>
    </source>
</reference>
<accession>A0A926VCN6</accession>
<dbReference type="GO" id="GO:0008168">
    <property type="term" value="F:methyltransferase activity"/>
    <property type="evidence" value="ECO:0007669"/>
    <property type="project" value="UniProtKB-KW"/>
</dbReference>
<dbReference type="Proteomes" id="UP000641646">
    <property type="component" value="Unassembled WGS sequence"/>
</dbReference>
<evidence type="ECO:0000313" key="2">
    <source>
        <dbReference type="Proteomes" id="UP000641646"/>
    </source>
</evidence>
<comment type="caution">
    <text evidence="1">The sequence shown here is derived from an EMBL/GenBank/DDBJ whole genome shotgun (WGS) entry which is preliminary data.</text>
</comment>
<proteinExistence type="predicted"/>